<feature type="transmembrane region" description="Helical" evidence="2">
    <location>
        <begin position="261"/>
        <end position="281"/>
    </location>
</feature>
<evidence type="ECO:0000313" key="5">
    <source>
        <dbReference type="Proteomes" id="UP000813385"/>
    </source>
</evidence>
<reference evidence="4" key="1">
    <citation type="journal article" date="2021" name="Nat. Commun.">
        <title>Genetic determinants of endophytism in the Arabidopsis root mycobiome.</title>
        <authorList>
            <person name="Mesny F."/>
            <person name="Miyauchi S."/>
            <person name="Thiergart T."/>
            <person name="Pickel B."/>
            <person name="Atanasova L."/>
            <person name="Karlsson M."/>
            <person name="Huettel B."/>
            <person name="Barry K.W."/>
            <person name="Haridas S."/>
            <person name="Chen C."/>
            <person name="Bauer D."/>
            <person name="Andreopoulos W."/>
            <person name="Pangilinan J."/>
            <person name="LaButti K."/>
            <person name="Riley R."/>
            <person name="Lipzen A."/>
            <person name="Clum A."/>
            <person name="Drula E."/>
            <person name="Henrissat B."/>
            <person name="Kohler A."/>
            <person name="Grigoriev I.V."/>
            <person name="Martin F.M."/>
            <person name="Hacquard S."/>
        </authorList>
    </citation>
    <scope>NUCLEOTIDE SEQUENCE</scope>
    <source>
        <strain evidence="4">MPI-CAGE-AT-0016</strain>
    </source>
</reference>
<name>A0A8K0X0C6_9PEZI</name>
<keyword evidence="5" id="KW-1185">Reference proteome</keyword>
<dbReference type="OrthoDB" id="4839970at2759"/>
<feature type="coiled-coil region" evidence="1">
    <location>
        <begin position="35"/>
        <end position="62"/>
    </location>
</feature>
<proteinExistence type="predicted"/>
<feature type="transmembrane region" description="Helical" evidence="2">
    <location>
        <begin position="233"/>
        <end position="254"/>
    </location>
</feature>
<dbReference type="Proteomes" id="UP000813385">
    <property type="component" value="Unassembled WGS sequence"/>
</dbReference>
<gene>
    <name evidence="4" type="ORF">B0T11DRAFT_288484</name>
</gene>
<keyword evidence="2" id="KW-0812">Transmembrane</keyword>
<dbReference type="EMBL" id="JAGPXD010000005">
    <property type="protein sequence ID" value="KAH7354350.1"/>
    <property type="molecule type" value="Genomic_DNA"/>
</dbReference>
<dbReference type="PANTHER" id="PTHR34502">
    <property type="entry name" value="DUF6594 DOMAIN-CONTAINING PROTEIN-RELATED"/>
    <property type="match status" value="1"/>
</dbReference>
<feature type="domain" description="DUF6594" evidence="3">
    <location>
        <begin position="15"/>
        <end position="273"/>
    </location>
</feature>
<feature type="transmembrane region" description="Helical" evidence="2">
    <location>
        <begin position="206"/>
        <end position="227"/>
    </location>
</feature>
<dbReference type="InterPro" id="IPR046529">
    <property type="entry name" value="DUF6594"/>
</dbReference>
<accession>A0A8K0X0C6</accession>
<evidence type="ECO:0000256" key="2">
    <source>
        <dbReference type="SAM" id="Phobius"/>
    </source>
</evidence>
<keyword evidence="2" id="KW-0472">Membrane</keyword>
<keyword evidence="1" id="KW-0175">Coiled coil</keyword>
<evidence type="ECO:0000256" key="1">
    <source>
        <dbReference type="SAM" id="Coils"/>
    </source>
</evidence>
<dbReference type="AlphaFoldDB" id="A0A8K0X0C6"/>
<protein>
    <recommendedName>
        <fullName evidence="3">DUF6594 domain-containing protein</fullName>
    </recommendedName>
</protein>
<sequence length="284" mass="31859">MSGQNHTADNDGDGYWKLAQFMARSPDHAIFREFNALTILNLLRLQAELQELEDEVRDVVESDRDSEEGDQIKYWRSFSHMKDMAETSDSTRLKLLVNIGDKLEKYHAALKQVMLMKEAARPTESAQDFLRLWLIRDNLGGNFLERSGIEAKVWEEANRDDLILLQQTAAGMDRLLDLYHSTVGRFRKSKTKDGVREYSTKNVSRLGEALVVALSAVLPTVAILVLYFIPTMIWRIVGVVILTFVFATVMALTTGAKKSEVFGATAAFAAVEVVYIGSTSFGQG</sequence>
<organism evidence="4 5">
    <name type="scientific">Plectosphaerella cucumerina</name>
    <dbReference type="NCBI Taxonomy" id="40658"/>
    <lineage>
        <taxon>Eukaryota</taxon>
        <taxon>Fungi</taxon>
        <taxon>Dikarya</taxon>
        <taxon>Ascomycota</taxon>
        <taxon>Pezizomycotina</taxon>
        <taxon>Sordariomycetes</taxon>
        <taxon>Hypocreomycetidae</taxon>
        <taxon>Glomerellales</taxon>
        <taxon>Plectosphaerellaceae</taxon>
        <taxon>Plectosphaerella</taxon>
    </lineage>
</organism>
<dbReference type="Pfam" id="PF20237">
    <property type="entry name" value="DUF6594"/>
    <property type="match status" value="1"/>
</dbReference>
<evidence type="ECO:0000313" key="4">
    <source>
        <dbReference type="EMBL" id="KAH7354350.1"/>
    </source>
</evidence>
<evidence type="ECO:0000259" key="3">
    <source>
        <dbReference type="Pfam" id="PF20237"/>
    </source>
</evidence>
<keyword evidence="2" id="KW-1133">Transmembrane helix</keyword>
<comment type="caution">
    <text evidence="4">The sequence shown here is derived from an EMBL/GenBank/DDBJ whole genome shotgun (WGS) entry which is preliminary data.</text>
</comment>
<dbReference type="PANTHER" id="PTHR34502:SF5">
    <property type="entry name" value="DUF6594 DOMAIN-CONTAINING PROTEIN"/>
    <property type="match status" value="1"/>
</dbReference>